<feature type="signal peptide" evidence="2">
    <location>
        <begin position="1"/>
        <end position="24"/>
    </location>
</feature>
<gene>
    <name evidence="3" type="ORF">CCH79_00014089</name>
</gene>
<organism evidence="3 4">
    <name type="scientific">Gambusia affinis</name>
    <name type="common">Western mosquitofish</name>
    <name type="synonym">Heterandria affinis</name>
    <dbReference type="NCBI Taxonomy" id="33528"/>
    <lineage>
        <taxon>Eukaryota</taxon>
        <taxon>Metazoa</taxon>
        <taxon>Chordata</taxon>
        <taxon>Craniata</taxon>
        <taxon>Vertebrata</taxon>
        <taxon>Euteleostomi</taxon>
        <taxon>Actinopterygii</taxon>
        <taxon>Neopterygii</taxon>
        <taxon>Teleostei</taxon>
        <taxon>Neoteleostei</taxon>
        <taxon>Acanthomorphata</taxon>
        <taxon>Ovalentaria</taxon>
        <taxon>Atherinomorphae</taxon>
        <taxon>Cyprinodontiformes</taxon>
        <taxon>Poeciliidae</taxon>
        <taxon>Poeciliinae</taxon>
        <taxon>Gambusia</taxon>
    </lineage>
</organism>
<dbReference type="EMBL" id="NHOQ01000064">
    <property type="protein sequence ID" value="PWA33338.1"/>
    <property type="molecule type" value="Genomic_DNA"/>
</dbReference>
<protein>
    <recommendedName>
        <fullName evidence="5">Lipocalin/cytosolic fatty-acid binding domain-containing protein</fullName>
    </recommendedName>
</protein>
<dbReference type="Proteomes" id="UP000250572">
    <property type="component" value="Unassembled WGS sequence"/>
</dbReference>
<keyword evidence="2" id="KW-0732">Signal</keyword>
<keyword evidence="4" id="KW-1185">Reference proteome</keyword>
<feature type="chain" id="PRO_5016436991" description="Lipocalin/cytosolic fatty-acid binding domain-containing protein" evidence="2">
    <location>
        <begin position="25"/>
        <end position="284"/>
    </location>
</feature>
<evidence type="ECO:0000256" key="1">
    <source>
        <dbReference type="SAM" id="MobiDB-lite"/>
    </source>
</evidence>
<dbReference type="AlphaFoldDB" id="A0A315WBU7"/>
<feature type="region of interest" description="Disordered" evidence="1">
    <location>
        <begin position="241"/>
        <end position="284"/>
    </location>
</feature>
<dbReference type="InterPro" id="IPR012674">
    <property type="entry name" value="Calycin"/>
</dbReference>
<sequence length="284" mass="31556">MKLQATGPLLVLMMVLMLLSCSAAEDCNLPPKLQRQDLHKLSEARWVLVQAIADYPAGEELMKNANSSIMELKLKENNESFLFVERNIVAGNCLIFRGNLSVPDPETSNHTVLLDADGEREFGGVVTPYDDKGRADVHQACPNCLLIVYQGVFEGTPGRMLLIYRSEGKHLDAEELKAAESEHRRMAECLKFNVRTSFRYDGKAEGACSKPKSICFKAVRARAGGKDAACVQTTAAALRRHNRRGPEWTRRHRHQDLTGDRSDQSPGCSSHRAGPNLLLPQRSD</sequence>
<evidence type="ECO:0000256" key="2">
    <source>
        <dbReference type="SAM" id="SignalP"/>
    </source>
</evidence>
<name>A0A315WBU7_GAMAF</name>
<dbReference type="PROSITE" id="PS51257">
    <property type="entry name" value="PROKAR_LIPOPROTEIN"/>
    <property type="match status" value="1"/>
</dbReference>
<evidence type="ECO:0000313" key="3">
    <source>
        <dbReference type="EMBL" id="PWA33338.1"/>
    </source>
</evidence>
<reference evidence="3 4" key="1">
    <citation type="journal article" date="2018" name="G3 (Bethesda)">
        <title>A High-Quality Reference Genome for the Invasive Mosquitofish Gambusia affinis Using a Chicago Library.</title>
        <authorList>
            <person name="Hoffberg S.L."/>
            <person name="Troendle N.J."/>
            <person name="Glenn T.C."/>
            <person name="Mahmud O."/>
            <person name="Louha S."/>
            <person name="Chalopin D."/>
            <person name="Bennetzen J.L."/>
            <person name="Mauricio R."/>
        </authorList>
    </citation>
    <scope>NUCLEOTIDE SEQUENCE [LARGE SCALE GENOMIC DNA]</scope>
    <source>
        <strain evidence="3">NE01/NJP1002.9</strain>
        <tissue evidence="3">Muscle</tissue>
    </source>
</reference>
<feature type="compositionally biased region" description="Basic and acidic residues" evidence="1">
    <location>
        <begin position="244"/>
        <end position="263"/>
    </location>
</feature>
<evidence type="ECO:0000313" key="4">
    <source>
        <dbReference type="Proteomes" id="UP000250572"/>
    </source>
</evidence>
<dbReference type="Gene3D" id="2.40.128.20">
    <property type="match status" value="1"/>
</dbReference>
<proteinExistence type="predicted"/>
<accession>A0A315WBU7</accession>
<evidence type="ECO:0008006" key="5">
    <source>
        <dbReference type="Google" id="ProtNLM"/>
    </source>
</evidence>
<comment type="caution">
    <text evidence="3">The sequence shown here is derived from an EMBL/GenBank/DDBJ whole genome shotgun (WGS) entry which is preliminary data.</text>
</comment>